<dbReference type="EMBL" id="CP009787">
    <property type="protein sequence ID" value="AJJ10802.1"/>
    <property type="molecule type" value="Genomic_DNA"/>
</dbReference>
<dbReference type="InterPro" id="IPR001173">
    <property type="entry name" value="Glyco_trans_2-like"/>
</dbReference>
<dbReference type="EC" id="2.4.1.-" evidence="10"/>
<evidence type="ECO:0000256" key="6">
    <source>
        <dbReference type="ARBA" id="ARBA00023136"/>
    </source>
</evidence>
<dbReference type="Proteomes" id="UP000042054">
    <property type="component" value="Unassembled WGS sequence"/>
</dbReference>
<reference evidence="10 12" key="2">
    <citation type="submission" date="2015-03" db="EMBL/GenBank/DDBJ databases">
        <authorList>
            <person name="Murphy D."/>
        </authorList>
    </citation>
    <scope>NUCLEOTIDE SEQUENCE [LARGE SCALE GENOMIC DNA]</scope>
    <source>
        <strain evidence="10 12">68/02</strain>
    </source>
</reference>
<dbReference type="InterPro" id="IPR050256">
    <property type="entry name" value="Glycosyltransferase_2"/>
</dbReference>
<reference evidence="9 11" key="1">
    <citation type="journal article" date="2015" name="Genome Announc.">
        <title>Thirty-Two Complete Genome Assemblies of Nine Yersinia Species, Including Y. pestis, Y. pseudotuberculosis, and Y. enterocolitica.</title>
        <authorList>
            <person name="Johnson S.L."/>
            <person name="Daligault H.E."/>
            <person name="Davenport K.W."/>
            <person name="Jaissle J."/>
            <person name="Frey K.G."/>
            <person name="Ladner J.T."/>
            <person name="Broomall S.M."/>
            <person name="Bishop-Lilly K.A."/>
            <person name="Bruce D.C."/>
            <person name="Coyne S.R."/>
            <person name="Gibbons H.S."/>
            <person name="Lo C.C."/>
            <person name="Munk A.C."/>
            <person name="Rosenzweig C.N."/>
            <person name="Koroleva G.I."/>
            <person name="Palacios G.F."/>
            <person name="Redden C.L."/>
            <person name="Xu Y."/>
            <person name="Minogue T.D."/>
            <person name="Chain P.S."/>
        </authorList>
    </citation>
    <scope>NUCLEOTIDE SEQUENCE [LARGE SCALE GENOMIC DNA]</scope>
    <source>
        <strain evidence="9 11">YRA</strain>
    </source>
</reference>
<dbReference type="Proteomes" id="UP000031914">
    <property type="component" value="Chromosome"/>
</dbReference>
<evidence type="ECO:0000256" key="7">
    <source>
        <dbReference type="SAM" id="Phobius"/>
    </source>
</evidence>
<organism evidence="10 12">
    <name type="scientific">Yersinia rohdei</name>
    <dbReference type="NCBI Taxonomy" id="29485"/>
    <lineage>
        <taxon>Bacteria</taxon>
        <taxon>Pseudomonadati</taxon>
        <taxon>Pseudomonadota</taxon>
        <taxon>Gammaproteobacteria</taxon>
        <taxon>Enterobacterales</taxon>
        <taxon>Yersiniaceae</taxon>
        <taxon>Yersinia</taxon>
    </lineage>
</organism>
<dbReference type="GO" id="GO:0016757">
    <property type="term" value="F:glycosyltransferase activity"/>
    <property type="evidence" value="ECO:0007669"/>
    <property type="project" value="UniProtKB-KW"/>
</dbReference>
<evidence type="ECO:0000313" key="9">
    <source>
        <dbReference type="EMBL" id="AJJ10802.1"/>
    </source>
</evidence>
<dbReference type="PANTHER" id="PTHR48090:SF1">
    <property type="entry name" value="PROPHAGE BACTOPRENOL GLUCOSYL TRANSFERASE HOMOLOG"/>
    <property type="match status" value="1"/>
</dbReference>
<evidence type="ECO:0000256" key="2">
    <source>
        <dbReference type="ARBA" id="ARBA00022676"/>
    </source>
</evidence>
<accession>A0A0U1HRR7</accession>
<evidence type="ECO:0000313" key="12">
    <source>
        <dbReference type="Proteomes" id="UP000042054"/>
    </source>
</evidence>
<dbReference type="SUPFAM" id="SSF53448">
    <property type="entry name" value="Nucleotide-diphospho-sugar transferases"/>
    <property type="match status" value="1"/>
</dbReference>
<comment type="subcellular location">
    <subcellularLocation>
        <location evidence="1">Membrane</location>
        <topology evidence="1">Multi-pass membrane protein</topology>
    </subcellularLocation>
</comment>
<feature type="transmembrane region" description="Helical" evidence="7">
    <location>
        <begin position="274"/>
        <end position="300"/>
    </location>
</feature>
<sequence length="327" mass="37128">MTEEKNNLANRKPLISISIPVLNEAENLPSLYSRLCELADKMSEKCDLEFVFSDNHSDDNTWELLSELADKDPRVKAISFSKNYGFQRSILANYMHTKGDAVMQIDADLQDPPEMLESFFELWQQGFHVVYGIRKKRPEGWLINNFRKLGYWLIDKVSEHPIPRDVGDFRLIDRKVINALCKIKTSSPYLRGMIAGLGFNQTGISYERDPRIAGESKFNISQLVRLGLTAVFNHSTVPLRAASFLGSIILAISLLGALYYIVLRLFHPELPRGLASIHILVLFGIGLNSFLLGIIGEYILRIYLLLRAEPIATIEKSLNLPQSELKF</sequence>
<dbReference type="STRING" id="29485.CH64_2964"/>
<feature type="transmembrane region" description="Helical" evidence="7">
    <location>
        <begin position="242"/>
        <end position="262"/>
    </location>
</feature>
<dbReference type="InterPro" id="IPR029044">
    <property type="entry name" value="Nucleotide-diphossugar_trans"/>
</dbReference>
<protein>
    <submittedName>
        <fullName evidence="9">Glycosyl transferase 2 family protein</fullName>
    </submittedName>
    <submittedName>
        <fullName evidence="10">Undecaprenyl phosphate 4-deoxy-4-formamido-L-arabinose transferase</fullName>
        <ecNumber evidence="10">2.4.1.-</ecNumber>
    </submittedName>
</protein>
<name>A0A0U1HRR7_YERRO</name>
<evidence type="ECO:0000256" key="1">
    <source>
        <dbReference type="ARBA" id="ARBA00004141"/>
    </source>
</evidence>
<dbReference type="PANTHER" id="PTHR48090">
    <property type="entry name" value="UNDECAPRENYL-PHOSPHATE 4-DEOXY-4-FORMAMIDO-L-ARABINOSE TRANSFERASE-RELATED"/>
    <property type="match status" value="1"/>
</dbReference>
<keyword evidence="4 7" id="KW-0812">Transmembrane</keyword>
<proteinExistence type="predicted"/>
<dbReference type="EMBL" id="CTKE01000006">
    <property type="protein sequence ID" value="CQI89466.1"/>
    <property type="molecule type" value="Genomic_DNA"/>
</dbReference>
<dbReference type="Pfam" id="PF00535">
    <property type="entry name" value="Glycos_transf_2"/>
    <property type="match status" value="1"/>
</dbReference>
<evidence type="ECO:0000256" key="5">
    <source>
        <dbReference type="ARBA" id="ARBA00022989"/>
    </source>
</evidence>
<dbReference type="GeneID" id="45568242"/>
<evidence type="ECO:0000313" key="10">
    <source>
        <dbReference type="EMBL" id="CQI89466.1"/>
    </source>
</evidence>
<gene>
    <name evidence="10" type="primary">pmrF_2</name>
    <name evidence="9" type="ORF">CH64_2964</name>
    <name evidence="10" type="ORF">ERS008555_01612</name>
</gene>
<dbReference type="Gene3D" id="3.90.550.10">
    <property type="entry name" value="Spore Coat Polysaccharide Biosynthesis Protein SpsA, Chain A"/>
    <property type="match status" value="1"/>
</dbReference>
<keyword evidence="11" id="KW-1185">Reference proteome</keyword>
<dbReference type="CDD" id="cd04187">
    <property type="entry name" value="DPM1_like_bac"/>
    <property type="match status" value="1"/>
</dbReference>
<dbReference type="OrthoDB" id="9811884at2"/>
<keyword evidence="2 10" id="KW-0328">Glycosyltransferase</keyword>
<dbReference type="AlphaFoldDB" id="A0A0U1HRR7"/>
<dbReference type="KEGG" id="yro:CH64_2964"/>
<dbReference type="RefSeq" id="WP_032818479.1">
    <property type="nucleotide sequence ID" value="NZ_CABIHQ010000002.1"/>
</dbReference>
<keyword evidence="3 10" id="KW-0808">Transferase</keyword>
<evidence type="ECO:0000259" key="8">
    <source>
        <dbReference type="Pfam" id="PF00535"/>
    </source>
</evidence>
<evidence type="ECO:0000313" key="11">
    <source>
        <dbReference type="Proteomes" id="UP000031914"/>
    </source>
</evidence>
<keyword evidence="5 7" id="KW-1133">Transmembrane helix</keyword>
<dbReference type="GO" id="GO:0005886">
    <property type="term" value="C:plasma membrane"/>
    <property type="evidence" value="ECO:0007669"/>
    <property type="project" value="TreeGrafter"/>
</dbReference>
<feature type="domain" description="Glycosyltransferase 2-like" evidence="8">
    <location>
        <begin position="16"/>
        <end position="178"/>
    </location>
</feature>
<evidence type="ECO:0000256" key="4">
    <source>
        <dbReference type="ARBA" id="ARBA00022692"/>
    </source>
</evidence>
<keyword evidence="6 7" id="KW-0472">Membrane</keyword>
<evidence type="ECO:0000256" key="3">
    <source>
        <dbReference type="ARBA" id="ARBA00022679"/>
    </source>
</evidence>